<sequence>MSAAKIIYFPVNLVVSIAGGVLAGAVFNQVWKRLGDNDVEPKPADLDQPARQVFLAAAAHGLVYGLVKAAVSRGTAKGFRKAVGTDPVQQ</sequence>
<feature type="transmembrane region" description="Helical" evidence="1">
    <location>
        <begin position="51"/>
        <end position="71"/>
    </location>
</feature>
<protein>
    <submittedName>
        <fullName evidence="2">DUF4235 domain-containing protein</fullName>
    </submittedName>
</protein>
<keyword evidence="3" id="KW-1185">Reference proteome</keyword>
<proteinExistence type="predicted"/>
<dbReference type="InterPro" id="IPR025329">
    <property type="entry name" value="DUF4235"/>
</dbReference>
<dbReference type="Proteomes" id="UP001164965">
    <property type="component" value="Chromosome"/>
</dbReference>
<evidence type="ECO:0000313" key="2">
    <source>
        <dbReference type="EMBL" id="UZJ26252.1"/>
    </source>
</evidence>
<keyword evidence="1" id="KW-1133">Transmembrane helix</keyword>
<organism evidence="2 3">
    <name type="scientific">Rhodococcus antarcticus</name>
    <dbReference type="NCBI Taxonomy" id="2987751"/>
    <lineage>
        <taxon>Bacteria</taxon>
        <taxon>Bacillati</taxon>
        <taxon>Actinomycetota</taxon>
        <taxon>Actinomycetes</taxon>
        <taxon>Mycobacteriales</taxon>
        <taxon>Nocardiaceae</taxon>
        <taxon>Rhodococcus</taxon>
    </lineage>
</organism>
<name>A0ABY6P3M5_9NOCA</name>
<dbReference type="Pfam" id="PF14019">
    <property type="entry name" value="DUF4235"/>
    <property type="match status" value="1"/>
</dbReference>
<evidence type="ECO:0000256" key="1">
    <source>
        <dbReference type="SAM" id="Phobius"/>
    </source>
</evidence>
<reference evidence="2" key="1">
    <citation type="submission" date="2022-10" db="EMBL/GenBank/DDBJ databases">
        <title>Rhodococcus sp.75.</title>
        <authorList>
            <person name="Sun M."/>
        </authorList>
    </citation>
    <scope>NUCLEOTIDE SEQUENCE</scope>
    <source>
        <strain evidence="2">75</strain>
    </source>
</reference>
<gene>
    <name evidence="2" type="ORF">RHODO2019_07545</name>
</gene>
<dbReference type="RefSeq" id="WP_265384356.1">
    <property type="nucleotide sequence ID" value="NZ_CP110615.1"/>
</dbReference>
<dbReference type="EMBL" id="CP110615">
    <property type="protein sequence ID" value="UZJ26252.1"/>
    <property type="molecule type" value="Genomic_DNA"/>
</dbReference>
<feature type="transmembrane region" description="Helical" evidence="1">
    <location>
        <begin position="7"/>
        <end position="31"/>
    </location>
</feature>
<keyword evidence="1" id="KW-0812">Transmembrane</keyword>
<evidence type="ECO:0000313" key="3">
    <source>
        <dbReference type="Proteomes" id="UP001164965"/>
    </source>
</evidence>
<accession>A0ABY6P3M5</accession>
<keyword evidence="1" id="KW-0472">Membrane</keyword>